<dbReference type="InParanoid" id="A0A6J2Y401"/>
<dbReference type="OrthoDB" id="6767122at2759"/>
<organism evidence="2 3">
    <name type="scientific">Sitophilus oryzae</name>
    <name type="common">Rice weevil</name>
    <name type="synonym">Curculio oryzae</name>
    <dbReference type="NCBI Taxonomy" id="7048"/>
    <lineage>
        <taxon>Eukaryota</taxon>
        <taxon>Metazoa</taxon>
        <taxon>Ecdysozoa</taxon>
        <taxon>Arthropoda</taxon>
        <taxon>Hexapoda</taxon>
        <taxon>Insecta</taxon>
        <taxon>Pterygota</taxon>
        <taxon>Neoptera</taxon>
        <taxon>Endopterygota</taxon>
        <taxon>Coleoptera</taxon>
        <taxon>Polyphaga</taxon>
        <taxon>Cucujiformia</taxon>
        <taxon>Curculionidae</taxon>
        <taxon>Dryophthorinae</taxon>
        <taxon>Sitophilus</taxon>
    </lineage>
</organism>
<dbReference type="KEGG" id="soy:115884180"/>
<keyword evidence="2" id="KW-1185">Reference proteome</keyword>
<evidence type="ECO:0000313" key="3">
    <source>
        <dbReference type="RefSeq" id="XP_030758538.1"/>
    </source>
</evidence>
<gene>
    <name evidence="3" type="primary">LOC115884180</name>
</gene>
<dbReference type="Proteomes" id="UP000504635">
    <property type="component" value="Unplaced"/>
</dbReference>
<dbReference type="PANTHER" id="PTHR37445">
    <property type="entry name" value="PROTEIN CBG24663"/>
    <property type="match status" value="1"/>
</dbReference>
<evidence type="ECO:0000313" key="2">
    <source>
        <dbReference type="Proteomes" id="UP000504635"/>
    </source>
</evidence>
<proteinExistence type="predicted"/>
<dbReference type="PANTHER" id="PTHR37445:SF3">
    <property type="entry name" value="ZINC FINGER PHD-TYPE DOMAIN-CONTAINING PROTEIN"/>
    <property type="match status" value="1"/>
</dbReference>
<dbReference type="AlphaFoldDB" id="A0A6J2Y401"/>
<sequence>MGQQIKLDDLYALINTVNNNISSKIDNVKIDIDSLTKKVDSHITEIEKKIEDLESENKELKIRIPTIERILKKNNLIFYGIPEDNNENLLTIILELIQGKIRVDLKLEDISECFRLGKATTAKRPVLLTLISGLKRNHIYHNKTNLKGTGIYLSEDLIPEDRTNRQNLVKKMKEARAQNRNAFLRGNSLVLDGVIYNPNETL</sequence>
<evidence type="ECO:0000256" key="1">
    <source>
        <dbReference type="SAM" id="Coils"/>
    </source>
</evidence>
<name>A0A6J2Y401_SITOR</name>
<keyword evidence="1" id="KW-0175">Coiled coil</keyword>
<feature type="coiled-coil region" evidence="1">
    <location>
        <begin position="18"/>
        <end position="70"/>
    </location>
</feature>
<reference evidence="3" key="1">
    <citation type="submission" date="2025-08" db="UniProtKB">
        <authorList>
            <consortium name="RefSeq"/>
        </authorList>
    </citation>
    <scope>IDENTIFICATION</scope>
    <source>
        <tissue evidence="3">Gonads</tissue>
    </source>
</reference>
<protein>
    <submittedName>
        <fullName evidence="3">Uncharacterized protein LOC115884180</fullName>
    </submittedName>
</protein>
<dbReference type="GeneID" id="115884180"/>
<accession>A0A6J2Y401</accession>
<dbReference type="RefSeq" id="XP_030758538.1">
    <property type="nucleotide sequence ID" value="XM_030902678.1"/>
</dbReference>